<dbReference type="InterPro" id="IPR039143">
    <property type="entry name" value="GNPNAT1-like"/>
</dbReference>
<dbReference type="CDD" id="cd04301">
    <property type="entry name" value="NAT_SF"/>
    <property type="match status" value="1"/>
</dbReference>
<reference evidence="2 3" key="1">
    <citation type="submission" date="2016-10" db="EMBL/GenBank/DDBJ databases">
        <authorList>
            <person name="de Groot N.N."/>
        </authorList>
    </citation>
    <scope>NUCLEOTIDE SEQUENCE [LARGE SCALE GENOMIC DNA]</scope>
    <source>
        <strain evidence="2 3">CGMCC 1.12333</strain>
    </source>
</reference>
<feature type="domain" description="N-acetyltransferase" evidence="1">
    <location>
        <begin position="2"/>
        <end position="145"/>
    </location>
</feature>
<keyword evidence="2" id="KW-0012">Acyltransferase</keyword>
<dbReference type="EMBL" id="FPBK01000002">
    <property type="protein sequence ID" value="SFU40169.1"/>
    <property type="molecule type" value="Genomic_DNA"/>
</dbReference>
<dbReference type="GO" id="GO:0008080">
    <property type="term" value="F:N-acetyltransferase activity"/>
    <property type="evidence" value="ECO:0007669"/>
    <property type="project" value="TreeGrafter"/>
</dbReference>
<dbReference type="OrthoDB" id="2352823at2"/>
<dbReference type="InterPro" id="IPR016181">
    <property type="entry name" value="Acyl_CoA_acyltransferase"/>
</dbReference>
<keyword evidence="2" id="KW-0808">Transferase</keyword>
<dbReference type="PANTHER" id="PTHR13355">
    <property type="entry name" value="GLUCOSAMINE 6-PHOSPHATE N-ACETYLTRANSFERASE"/>
    <property type="match status" value="1"/>
</dbReference>
<dbReference type="STRING" id="1224947.SAMN05216480_102272"/>
<dbReference type="InterPro" id="IPR000182">
    <property type="entry name" value="GNAT_dom"/>
</dbReference>
<dbReference type="PANTHER" id="PTHR13355:SF22">
    <property type="entry name" value="SLL0786 PROTEIN"/>
    <property type="match status" value="1"/>
</dbReference>
<accession>A0A1I7FVE9</accession>
<name>A0A1I7FVE9_9FLAO</name>
<evidence type="ECO:0000313" key="3">
    <source>
        <dbReference type="Proteomes" id="UP000199138"/>
    </source>
</evidence>
<dbReference type="PROSITE" id="PS51186">
    <property type="entry name" value="GNAT"/>
    <property type="match status" value="1"/>
</dbReference>
<proteinExistence type="predicted"/>
<organism evidence="2 3">
    <name type="scientific">Pustulibacterium marinum</name>
    <dbReference type="NCBI Taxonomy" id="1224947"/>
    <lineage>
        <taxon>Bacteria</taxon>
        <taxon>Pseudomonadati</taxon>
        <taxon>Bacteroidota</taxon>
        <taxon>Flavobacteriia</taxon>
        <taxon>Flavobacteriales</taxon>
        <taxon>Flavobacteriaceae</taxon>
        <taxon>Pustulibacterium</taxon>
    </lineage>
</organism>
<keyword evidence="3" id="KW-1185">Reference proteome</keyword>
<dbReference type="AlphaFoldDB" id="A0A1I7FVE9"/>
<sequence length="146" mass="16539">MSVIKFITPQEVITVRHPILREGKPLESCIFLGDHSAGTFHLGYYENNQLVGVVTLFKKNYGENGGIGYQLRGMAVLQEFQGKQIGRKLVEKAEQIAIQRYGNYVWMNARIVAVGFYEKMGYHKVSNAFDVPGIGNHFTMLKKLQN</sequence>
<protein>
    <submittedName>
        <fullName evidence="2">Predicted N-acyltransferase, GNAT family</fullName>
    </submittedName>
</protein>
<dbReference type="Proteomes" id="UP000199138">
    <property type="component" value="Unassembled WGS sequence"/>
</dbReference>
<dbReference type="RefSeq" id="WP_093023997.1">
    <property type="nucleotide sequence ID" value="NZ_FPBK01000002.1"/>
</dbReference>
<dbReference type="Pfam" id="PF13673">
    <property type="entry name" value="Acetyltransf_10"/>
    <property type="match status" value="1"/>
</dbReference>
<gene>
    <name evidence="2" type="ORF">SAMN05216480_102272</name>
</gene>
<evidence type="ECO:0000313" key="2">
    <source>
        <dbReference type="EMBL" id="SFU40169.1"/>
    </source>
</evidence>
<dbReference type="Gene3D" id="3.40.630.30">
    <property type="match status" value="1"/>
</dbReference>
<evidence type="ECO:0000259" key="1">
    <source>
        <dbReference type="PROSITE" id="PS51186"/>
    </source>
</evidence>
<dbReference type="SUPFAM" id="SSF55729">
    <property type="entry name" value="Acyl-CoA N-acyltransferases (Nat)"/>
    <property type="match status" value="1"/>
</dbReference>